<evidence type="ECO:0000313" key="1">
    <source>
        <dbReference type="EMBL" id="KAH9556375.1"/>
    </source>
</evidence>
<dbReference type="Proteomes" id="UP000828922">
    <property type="component" value="Linkage Group LG07"/>
</dbReference>
<comment type="caution">
    <text evidence="1">The sequence shown here is derived from an EMBL/GenBank/DDBJ whole genome shotgun (WGS) entry which is preliminary data.</text>
</comment>
<organism evidence="1 2">
    <name type="scientific">Sphagnum magellanicum</name>
    <dbReference type="NCBI Taxonomy" id="128215"/>
    <lineage>
        <taxon>Eukaryota</taxon>
        <taxon>Viridiplantae</taxon>
        <taxon>Streptophyta</taxon>
        <taxon>Embryophyta</taxon>
        <taxon>Bryophyta</taxon>
        <taxon>Sphagnophytina</taxon>
        <taxon>Sphagnopsida</taxon>
        <taxon>Sphagnales</taxon>
        <taxon>Sphagnaceae</taxon>
        <taxon>Sphagnum</taxon>
    </lineage>
</organism>
<dbReference type="EMBL" id="CM038913">
    <property type="protein sequence ID" value="KAH9556375.1"/>
    <property type="molecule type" value="Genomic_DNA"/>
</dbReference>
<reference evidence="2" key="1">
    <citation type="journal article" date="2022" name="New Phytol.">
        <title>Phylogenomic structure and speciation in an emerging model: the Sphagnum magellanicum complex (Bryophyta).</title>
        <authorList>
            <person name="Shaw A.J."/>
            <person name="Piatkowski B."/>
            <person name="Duffy A.M."/>
            <person name="Aguero B."/>
            <person name="Imwattana K."/>
            <person name="Nieto-Lugilde M."/>
            <person name="Healey A."/>
            <person name="Weston D.J."/>
            <person name="Patel M.N."/>
            <person name="Schmutz J."/>
            <person name="Grimwood J."/>
            <person name="Yavitt J.B."/>
            <person name="Hassel K."/>
            <person name="Stenoien H.K."/>
            <person name="Flatberg K.I."/>
            <person name="Bickford C.P."/>
            <person name="Hicks K.A."/>
        </authorList>
    </citation>
    <scope>NUCLEOTIDE SEQUENCE [LARGE SCALE GENOMIC DNA]</scope>
</reference>
<gene>
    <name evidence="1" type="ORF">CY35_07G023200</name>
</gene>
<evidence type="ECO:0000313" key="2">
    <source>
        <dbReference type="Proteomes" id="UP000828922"/>
    </source>
</evidence>
<sequence>MQPKEERRLNGSDDEKLVLGQYENQLRKRPRAAASLSDEDHDEYGVEQSSESHNTATAGGRSSSPAATTANRGSHTTSAAGGGGASCRPTAGGGTVRQYLRSKMPRLRWTADLHHCFVHAVERLGGQERATPKLVLQLMEVKGLTIAHVKSHLQMYRSMKNDENVAQSTGGRLPAATHDDDLEGRFEFPDTSLDGTHDHVQVLHQTARVRFPVGDHAASANSCLPAPGVFQSETDHFGGSAQYRFLHNFLQRHHPPAAAAGLVQKSGFHELDEQLSMSSLRHDGHGESWVPRSPAAVARTGIQKATGTGFRNWSTHHSGEEKRDTTMQQLEWARSVGDHQATVTNKAGAAVTAGITLPAGHSIDHLRTKLDEWSRRGSSPAAQLLPAESWDQTRQPRLHQQQLVMTESGGRMHSLLLPQHESIMLQQLPALRHPPEGSESLKKLQLMHDSEWERWGSEPEVVGMDQELGPKITSLAHHCGGAPAHATASTASSMASPLTHFRQLLDNSCCGSSNVQEEEDPRGWGRGEPAAAGGGAEAEGVIISGSHMSEVQRKLALAHSQKVTMEKQTSGEYHGENPLPIRPCALLLQPTSKISSTLEPGGRFLKQAGARGQSCTGDDDEQRGGDMNLQLQLDSTTTCCSLSLSPYSSSRTKSYSPPYSWMTRSSLSFIPPGMNDDISDGLSLQQQQQQQQSESTILDIPPKGITLDLTMSIGGP</sequence>
<keyword evidence="2" id="KW-1185">Reference proteome</keyword>
<accession>A0ACB8HJH5</accession>
<proteinExistence type="predicted"/>
<name>A0ACB8HJH5_9BRYO</name>
<protein>
    <submittedName>
        <fullName evidence="1">Uncharacterized protein</fullName>
    </submittedName>
</protein>